<keyword evidence="2" id="KW-0964">Secreted</keyword>
<evidence type="ECO:0000256" key="4">
    <source>
        <dbReference type="ARBA" id="ARBA00023088"/>
    </source>
</evidence>
<dbReference type="OrthoDB" id="6305173at2"/>
<keyword evidence="4" id="KW-0572">Peptidoglycan-anchor</keyword>
<proteinExistence type="predicted"/>
<evidence type="ECO:0000256" key="3">
    <source>
        <dbReference type="ARBA" id="ARBA00022729"/>
    </source>
</evidence>
<sequence>MFLLDSPRSRRALLVGLALGTLAAPAVAVSASAAADVSTLESGSVEAAAATLMGDNVSLVAATVTHGRDVQLGTFSGLALAPEISSGVALTTGSLRAADPSATADVDFTTSALTGPNTKATTTGDLGGDGSPELTALTGSTTYDAAQLALTVVPAGNTLSIVYQFGSEEYANWAEQDYTDALGIFVNGTLCSLVGSDAAGIGSINATTQSELFVDNTDGSNDTEMNGYTTALTCTATVEPGVETTIVAAVADTVDGQLDTTLLLAAAGITSTPAPATPTPAPTAPSATPTPSATDVVGAVAGASTDDPKPGGALARTGGDGEQLAAVIAGGLLLAAAGAGLVIRNRRRTGRESGA</sequence>
<evidence type="ECO:0000313" key="10">
    <source>
        <dbReference type="Proteomes" id="UP000273158"/>
    </source>
</evidence>
<evidence type="ECO:0000259" key="8">
    <source>
        <dbReference type="PROSITE" id="PS50847"/>
    </source>
</evidence>
<keyword evidence="1" id="KW-0134">Cell wall</keyword>
<dbReference type="InterPro" id="IPR019931">
    <property type="entry name" value="LPXTG_anchor"/>
</dbReference>
<feature type="chain" id="PRO_5039694655" evidence="7">
    <location>
        <begin position="29"/>
        <end position="355"/>
    </location>
</feature>
<feature type="domain" description="Gram-positive cocci surface proteins LPxTG" evidence="8">
    <location>
        <begin position="314"/>
        <end position="353"/>
    </location>
</feature>
<keyword evidence="3 7" id="KW-0732">Signal</keyword>
<evidence type="ECO:0000256" key="5">
    <source>
        <dbReference type="SAM" id="MobiDB-lite"/>
    </source>
</evidence>
<feature type="region of interest" description="Disordered" evidence="5">
    <location>
        <begin position="271"/>
        <end position="294"/>
    </location>
</feature>
<evidence type="ECO:0000256" key="1">
    <source>
        <dbReference type="ARBA" id="ARBA00022512"/>
    </source>
</evidence>
<comment type="caution">
    <text evidence="9">The sequence shown here is derived from an EMBL/GenBank/DDBJ whole genome shotgun (WGS) entry which is preliminary data.</text>
</comment>
<dbReference type="RefSeq" id="WP_121061044.1">
    <property type="nucleotide sequence ID" value="NZ_RCDB01000004.1"/>
</dbReference>
<evidence type="ECO:0000313" key="9">
    <source>
        <dbReference type="EMBL" id="RLK46692.1"/>
    </source>
</evidence>
<dbReference type="EMBL" id="RCDB01000004">
    <property type="protein sequence ID" value="RLK46692.1"/>
    <property type="molecule type" value="Genomic_DNA"/>
</dbReference>
<accession>A0A498BTB8</accession>
<keyword evidence="6" id="KW-0812">Transmembrane</keyword>
<dbReference type="NCBIfam" id="NF038133">
    <property type="entry name" value="choice_anch_L"/>
    <property type="match status" value="1"/>
</dbReference>
<dbReference type="InterPro" id="IPR049804">
    <property type="entry name" value="Choice_anch_L"/>
</dbReference>
<organism evidence="9 10">
    <name type="scientific">Microbacterium telephonicum</name>
    <dbReference type="NCBI Taxonomy" id="1714841"/>
    <lineage>
        <taxon>Bacteria</taxon>
        <taxon>Bacillati</taxon>
        <taxon>Actinomycetota</taxon>
        <taxon>Actinomycetes</taxon>
        <taxon>Micrococcales</taxon>
        <taxon>Microbacteriaceae</taxon>
        <taxon>Microbacterium</taxon>
    </lineage>
</organism>
<feature type="transmembrane region" description="Helical" evidence="6">
    <location>
        <begin position="324"/>
        <end position="343"/>
    </location>
</feature>
<feature type="compositionally biased region" description="Low complexity" evidence="5">
    <location>
        <begin position="284"/>
        <end position="294"/>
    </location>
</feature>
<evidence type="ECO:0000256" key="7">
    <source>
        <dbReference type="SAM" id="SignalP"/>
    </source>
</evidence>
<gene>
    <name evidence="9" type="ORF">C7474_2877</name>
</gene>
<reference evidence="9 10" key="1">
    <citation type="journal article" date="2015" name="Stand. Genomic Sci.">
        <title>Genomic Encyclopedia of Bacterial and Archaeal Type Strains, Phase III: the genomes of soil and plant-associated and newly described type strains.</title>
        <authorList>
            <person name="Whitman W.B."/>
            <person name="Woyke T."/>
            <person name="Klenk H.P."/>
            <person name="Zhou Y."/>
            <person name="Lilburn T.G."/>
            <person name="Beck B.J."/>
            <person name="De Vos P."/>
            <person name="Vandamme P."/>
            <person name="Eisen J.A."/>
            <person name="Garrity G."/>
            <person name="Hugenholtz P."/>
            <person name="Kyrpides N.C."/>
        </authorList>
    </citation>
    <scope>NUCLEOTIDE SEQUENCE [LARGE SCALE GENOMIC DNA]</scope>
    <source>
        <strain evidence="9 10">S2T63</strain>
    </source>
</reference>
<name>A0A498BTB8_9MICO</name>
<evidence type="ECO:0000256" key="6">
    <source>
        <dbReference type="SAM" id="Phobius"/>
    </source>
</evidence>
<dbReference type="InterPro" id="IPR006311">
    <property type="entry name" value="TAT_signal"/>
</dbReference>
<evidence type="ECO:0000256" key="2">
    <source>
        <dbReference type="ARBA" id="ARBA00022525"/>
    </source>
</evidence>
<keyword evidence="6" id="KW-0472">Membrane</keyword>
<keyword evidence="6" id="KW-1133">Transmembrane helix</keyword>
<dbReference type="Proteomes" id="UP000273158">
    <property type="component" value="Unassembled WGS sequence"/>
</dbReference>
<dbReference type="AlphaFoldDB" id="A0A498BTB8"/>
<dbReference type="PROSITE" id="PS51318">
    <property type="entry name" value="TAT"/>
    <property type="match status" value="1"/>
</dbReference>
<keyword evidence="10" id="KW-1185">Reference proteome</keyword>
<protein>
    <submittedName>
        <fullName evidence="9">LPXTG-motif cell wall-anchored protein</fullName>
    </submittedName>
</protein>
<feature type="signal peptide" evidence="7">
    <location>
        <begin position="1"/>
        <end position="28"/>
    </location>
</feature>
<dbReference type="NCBIfam" id="TIGR01167">
    <property type="entry name" value="LPXTG_anchor"/>
    <property type="match status" value="1"/>
</dbReference>
<dbReference type="PROSITE" id="PS50847">
    <property type="entry name" value="GRAM_POS_ANCHORING"/>
    <property type="match status" value="1"/>
</dbReference>